<dbReference type="EC" id="1.4.1.13" evidence="5"/>
<dbReference type="eggNOG" id="COG0069">
    <property type="taxonomic scope" value="Bacteria"/>
</dbReference>
<dbReference type="NCBIfam" id="NF008730">
    <property type="entry name" value="PRK11750.1"/>
    <property type="match status" value="1"/>
</dbReference>
<dbReference type="InterPro" id="IPR017932">
    <property type="entry name" value="GATase_2_dom"/>
</dbReference>
<dbReference type="GO" id="GO:0006537">
    <property type="term" value="P:glutamate biosynthetic process"/>
    <property type="evidence" value="ECO:0007669"/>
    <property type="project" value="UniProtKB-KW"/>
</dbReference>
<dbReference type="Pfam" id="PF01493">
    <property type="entry name" value="GXGXG"/>
    <property type="match status" value="1"/>
</dbReference>
<evidence type="ECO:0000256" key="14">
    <source>
        <dbReference type="ARBA" id="ARBA00023014"/>
    </source>
</evidence>
<evidence type="ECO:0000313" key="23">
    <source>
        <dbReference type="EMBL" id="CBK43070.1"/>
    </source>
</evidence>
<dbReference type="FunFam" id="3.20.20.70:FF:000053">
    <property type="entry name" value="Glutamate synthase large subunit"/>
    <property type="match status" value="1"/>
</dbReference>
<dbReference type="Pfam" id="PF00310">
    <property type="entry name" value="GATase_2"/>
    <property type="match status" value="1"/>
</dbReference>
<dbReference type="SUPFAM" id="SSF51395">
    <property type="entry name" value="FMN-linked oxidoreductases"/>
    <property type="match status" value="1"/>
</dbReference>
<evidence type="ECO:0000256" key="8">
    <source>
        <dbReference type="ARBA" id="ARBA00022643"/>
    </source>
</evidence>
<dbReference type="SUPFAM" id="SSF56235">
    <property type="entry name" value="N-terminal nucleophile aminohydrolases (Ntn hydrolases)"/>
    <property type="match status" value="1"/>
</dbReference>
<dbReference type="SUPFAM" id="SSF69336">
    <property type="entry name" value="Alpha subunit of glutamate synthase, C-terminal domain"/>
    <property type="match status" value="1"/>
</dbReference>
<evidence type="ECO:0000256" key="16">
    <source>
        <dbReference type="ARBA" id="ARBA00023291"/>
    </source>
</evidence>
<keyword evidence="15" id="KW-0314">Glutamate biosynthesis</keyword>
<evidence type="ECO:0000256" key="15">
    <source>
        <dbReference type="ARBA" id="ARBA00023164"/>
    </source>
</evidence>
<proteinExistence type="inferred from homology"/>
<evidence type="ECO:0000256" key="18">
    <source>
        <dbReference type="ARBA" id="ARBA00048151"/>
    </source>
</evidence>
<dbReference type="GO" id="GO:0004355">
    <property type="term" value="F:glutamate synthase (NADPH) activity"/>
    <property type="evidence" value="ECO:0007669"/>
    <property type="project" value="UniProtKB-EC"/>
</dbReference>
<dbReference type="GO" id="GO:0046872">
    <property type="term" value="F:metal ion binding"/>
    <property type="evidence" value="ECO:0007669"/>
    <property type="project" value="UniProtKB-KW"/>
</dbReference>
<dbReference type="HOGENOM" id="CLU_000422_8_2_0"/>
<dbReference type="CDD" id="cd00713">
    <property type="entry name" value="GltS"/>
    <property type="match status" value="1"/>
</dbReference>
<dbReference type="KEGG" id="nde:NIDE3384"/>
<dbReference type="Gene3D" id="3.20.20.70">
    <property type="entry name" value="Aldolase class I"/>
    <property type="match status" value="2"/>
</dbReference>
<dbReference type="PROSITE" id="PS51278">
    <property type="entry name" value="GATASE_TYPE_2"/>
    <property type="match status" value="1"/>
</dbReference>
<keyword evidence="9" id="KW-0479">Metal-binding</keyword>
<name>D8PII3_9BACT</name>
<reference evidence="23 24" key="1">
    <citation type="journal article" date="2010" name="Proc. Natl. Acad. Sci. U.S.A.">
        <title>A Nitrospira metagenome illuminates the physiology and evolution of globally important nitrite-oxidizing bacteria.</title>
        <authorList>
            <person name="Lucker S."/>
            <person name="Wagner M."/>
            <person name="Maixner F."/>
            <person name="Pelletier E."/>
            <person name="Koch H."/>
            <person name="Vacherie B."/>
            <person name="Rattei T."/>
            <person name="Sinninghe Damste J."/>
            <person name="Spieck E."/>
            <person name="Le Paslier D."/>
            <person name="Daims H."/>
        </authorList>
    </citation>
    <scope>NUCLEOTIDE SEQUENCE [LARGE SCALE GENOMIC DNA]</scope>
</reference>
<dbReference type="eggNOG" id="COG0067">
    <property type="taxonomic scope" value="Bacteria"/>
</dbReference>
<keyword evidence="13" id="KW-0408">Iron</keyword>
<protein>
    <recommendedName>
        <fullName evidence="19">Glutamate synthase [NADPH] large chain</fullName>
        <ecNumber evidence="5">1.4.1.13</ecNumber>
    </recommendedName>
    <alternativeName>
        <fullName evidence="20">Glutamate synthase subunit alpha</fullName>
    </alternativeName>
</protein>
<dbReference type="FunFam" id="3.60.20.10:FF:000001">
    <property type="entry name" value="Glutamate synthase, large subunit"/>
    <property type="match status" value="1"/>
</dbReference>
<evidence type="ECO:0000256" key="19">
    <source>
        <dbReference type="ARBA" id="ARBA00072108"/>
    </source>
</evidence>
<keyword evidence="7" id="KW-0285">Flavoprotein</keyword>
<feature type="region of interest" description="Disordered" evidence="21">
    <location>
        <begin position="908"/>
        <end position="927"/>
    </location>
</feature>
<dbReference type="PANTHER" id="PTHR11938:SF133">
    <property type="entry name" value="GLUTAMATE SYNTHASE (NADH)"/>
    <property type="match status" value="1"/>
</dbReference>
<keyword evidence="10" id="KW-0274">FAD</keyword>
<dbReference type="Pfam" id="PF04898">
    <property type="entry name" value="Glu_syn_central"/>
    <property type="match status" value="1"/>
</dbReference>
<comment type="cofactor">
    <cofactor evidence="1">
        <name>FMN</name>
        <dbReference type="ChEBI" id="CHEBI:58210"/>
    </cofactor>
</comment>
<evidence type="ECO:0000256" key="11">
    <source>
        <dbReference type="ARBA" id="ARBA00022962"/>
    </source>
</evidence>
<keyword evidence="8" id="KW-0288">FMN</keyword>
<dbReference type="InterPro" id="IPR029055">
    <property type="entry name" value="Ntn_hydrolases_N"/>
</dbReference>
<evidence type="ECO:0000256" key="6">
    <source>
        <dbReference type="ARBA" id="ARBA00022605"/>
    </source>
</evidence>
<dbReference type="GO" id="GO:0051538">
    <property type="term" value="F:3 iron, 4 sulfur cluster binding"/>
    <property type="evidence" value="ECO:0007669"/>
    <property type="project" value="UniProtKB-KW"/>
</dbReference>
<dbReference type="InterPro" id="IPR006982">
    <property type="entry name" value="Glu_synth_centr_N"/>
</dbReference>
<evidence type="ECO:0000256" key="7">
    <source>
        <dbReference type="ARBA" id="ARBA00022630"/>
    </source>
</evidence>
<dbReference type="Gene3D" id="2.160.20.60">
    <property type="entry name" value="Glutamate synthase, alpha subunit, C-terminal domain"/>
    <property type="match status" value="1"/>
</dbReference>
<dbReference type="FunFam" id="2.160.20.60:FF:000001">
    <property type="entry name" value="Glutamate synthase, large subunit"/>
    <property type="match status" value="1"/>
</dbReference>
<dbReference type="CDD" id="cd00982">
    <property type="entry name" value="gltB_C"/>
    <property type="match status" value="1"/>
</dbReference>
<dbReference type="GO" id="GO:0019676">
    <property type="term" value="P:ammonia assimilation cycle"/>
    <property type="evidence" value="ECO:0007669"/>
    <property type="project" value="TreeGrafter"/>
</dbReference>
<keyword evidence="24" id="KW-1185">Reference proteome</keyword>
<evidence type="ECO:0000256" key="12">
    <source>
        <dbReference type="ARBA" id="ARBA00023002"/>
    </source>
</evidence>
<dbReference type="InterPro" id="IPR002489">
    <property type="entry name" value="Glu_synth_asu_C"/>
</dbReference>
<accession>D8PII3</accession>
<dbReference type="STRING" id="330214.NIDE3384"/>
<evidence type="ECO:0000256" key="17">
    <source>
        <dbReference type="ARBA" id="ARBA00037898"/>
    </source>
</evidence>
<evidence type="ECO:0000256" key="4">
    <source>
        <dbReference type="ARBA" id="ARBA00009716"/>
    </source>
</evidence>
<evidence type="ECO:0000256" key="13">
    <source>
        <dbReference type="ARBA" id="ARBA00023004"/>
    </source>
</evidence>
<evidence type="ECO:0000256" key="1">
    <source>
        <dbReference type="ARBA" id="ARBA00001917"/>
    </source>
</evidence>
<dbReference type="FunFam" id="3.20.20.70:FF:000031">
    <property type="entry name" value="Glutamate synthase 1 [NADH]"/>
    <property type="match status" value="1"/>
</dbReference>
<evidence type="ECO:0000256" key="3">
    <source>
        <dbReference type="ARBA" id="ARBA00001974"/>
    </source>
</evidence>
<comment type="pathway">
    <text evidence="17">Amino-acid biosynthesis; L-glutamate biosynthesis via GLT pathway; L-glutamate from 2-oxoglutarate and L-glutamine (NADP(+) route): step 1/1.</text>
</comment>
<dbReference type="Gene3D" id="3.60.20.10">
    <property type="entry name" value="Glutamine Phosphoribosylpyrophosphate, subunit 1, domain 1"/>
    <property type="match status" value="1"/>
</dbReference>
<evidence type="ECO:0000256" key="5">
    <source>
        <dbReference type="ARBA" id="ARBA00012079"/>
    </source>
</evidence>
<comment type="cofactor">
    <cofactor evidence="2">
        <name>[3Fe-4S] cluster</name>
        <dbReference type="ChEBI" id="CHEBI:21137"/>
    </cofactor>
</comment>
<evidence type="ECO:0000256" key="9">
    <source>
        <dbReference type="ARBA" id="ARBA00022723"/>
    </source>
</evidence>
<keyword evidence="11" id="KW-0315">Glutamine amidotransferase</keyword>
<keyword evidence="16" id="KW-0003">3Fe-4S</keyword>
<evidence type="ECO:0000256" key="21">
    <source>
        <dbReference type="SAM" id="MobiDB-lite"/>
    </source>
</evidence>
<evidence type="ECO:0000259" key="22">
    <source>
        <dbReference type="PROSITE" id="PS51278"/>
    </source>
</evidence>
<comment type="cofactor">
    <cofactor evidence="3">
        <name>FAD</name>
        <dbReference type="ChEBI" id="CHEBI:57692"/>
    </cofactor>
</comment>
<dbReference type="EMBL" id="FP929003">
    <property type="protein sequence ID" value="CBK43070.1"/>
    <property type="molecule type" value="Genomic_DNA"/>
</dbReference>
<dbReference type="OrthoDB" id="9758182at2"/>
<dbReference type="InterPro" id="IPR036485">
    <property type="entry name" value="Glu_synth_asu_C_sf"/>
</dbReference>
<dbReference type="Pfam" id="PF01645">
    <property type="entry name" value="Glu_synthase"/>
    <property type="match status" value="1"/>
</dbReference>
<dbReference type="PANTHER" id="PTHR11938">
    <property type="entry name" value="FAD NADPH DEHYDROGENASE/OXIDOREDUCTASE"/>
    <property type="match status" value="1"/>
</dbReference>
<keyword evidence="14" id="KW-0411">Iron-sulfur</keyword>
<comment type="catalytic activity">
    <reaction evidence="18">
        <text>2 L-glutamate + NADP(+) = L-glutamine + 2-oxoglutarate + NADPH + H(+)</text>
        <dbReference type="Rhea" id="RHEA:15501"/>
        <dbReference type="ChEBI" id="CHEBI:15378"/>
        <dbReference type="ChEBI" id="CHEBI:16810"/>
        <dbReference type="ChEBI" id="CHEBI:29985"/>
        <dbReference type="ChEBI" id="CHEBI:57783"/>
        <dbReference type="ChEBI" id="CHEBI:58349"/>
        <dbReference type="ChEBI" id="CHEBI:58359"/>
        <dbReference type="EC" id="1.4.1.13"/>
    </reaction>
</comment>
<evidence type="ECO:0000256" key="10">
    <source>
        <dbReference type="ARBA" id="ARBA00022827"/>
    </source>
</evidence>
<evidence type="ECO:0000313" key="24">
    <source>
        <dbReference type="Proteomes" id="UP000001660"/>
    </source>
</evidence>
<gene>
    <name evidence="23" type="primary">gltB</name>
    <name evidence="23" type="ORF">NIDE3384</name>
</gene>
<keyword evidence="12 23" id="KW-0560">Oxidoreductase</keyword>
<dbReference type="InterPro" id="IPR050711">
    <property type="entry name" value="ET-N_metabolism_enzyme"/>
</dbReference>
<dbReference type="InterPro" id="IPR013785">
    <property type="entry name" value="Aldolase_TIM"/>
</dbReference>
<dbReference type="InterPro" id="IPR002932">
    <property type="entry name" value="Glu_synthdom"/>
</dbReference>
<dbReference type="CDD" id="cd02808">
    <property type="entry name" value="GltS_FMN"/>
    <property type="match status" value="1"/>
</dbReference>
<organism evidence="23 24">
    <name type="scientific">Nitrospira defluvii</name>
    <dbReference type="NCBI Taxonomy" id="330214"/>
    <lineage>
        <taxon>Bacteria</taxon>
        <taxon>Pseudomonadati</taxon>
        <taxon>Nitrospirota</taxon>
        <taxon>Nitrospiria</taxon>
        <taxon>Nitrospirales</taxon>
        <taxon>Nitrospiraceae</taxon>
        <taxon>Nitrospira</taxon>
    </lineage>
</organism>
<evidence type="ECO:0000256" key="20">
    <source>
        <dbReference type="ARBA" id="ARBA00079921"/>
    </source>
</evidence>
<dbReference type="Proteomes" id="UP000001660">
    <property type="component" value="Chromosome"/>
</dbReference>
<feature type="domain" description="Glutamine amidotransferase type-2" evidence="22">
    <location>
        <begin position="22"/>
        <end position="419"/>
    </location>
</feature>
<sequence length="1506" mass="166591">MNVPGLPPKQGLYDPQHEKDACGVGFVVDIKGQRTHQIVQQGLQVLESLTHRGAQGCDPCTGDGAGILLQVPHEFFKRAAKDCGIKLPGAGEYGVGMVFLPPDADARAQCETVFNRVIKDANAKLLGWRDVPVKSDAIGELARTTEPFMRQVFIARGIFTDEEFERRLYVIRKCAERAVRESAIEGREYFYIPSLSSSTIVYKGLLLPHQIPQYYQDLTDSSVTSGLALVHSRFSTNTFPTWPLAHPYRYICHNGEINTLKGNVNWMRARQGRLNTELFGEDMQKLFPIVYENQSDSACLDNALEFLVLGGRSLPHAMMMLIPEPWVANPQMDLDRRGFYEYHAAMQEPWDGPAAVCFTDGKLIGATLDRNGLRPCRYQVTTDGLVVLASEAGVLPMDPQRIRQKGRLMPGRMFLVDTVQGRIIDDEEVKADIVRRKPYRSWVAQYRISLDELPDPINVPQPDHATIRQRQQAFGYTVEELKMVITPMVVEGQEAISSMGTDTPLAVLSDRPQLLFKYFKQLFAQVTNPPIDPIREELVMSLTTSIGPKPNLMDEHPESCRRIRVKQPILTNADLQKIREINDPNFKSKTLKMLFRVAEGPEGLGAAVDDLCRQASQAIREGYKFLILSDRGVNADYAPIPSLLGVAAVHHHLVRECTRTEVGLTVETGEPRDVHHFACLIGFGAGTVNPYLVFESLVDLERDGYFPEGLDAPTAEGKFIKAINKGLLKIFSKMGISTVQSYCGAQIFEAIGLNHELIDRYFTGTPSRIEGISIREIGEETLRRHRVAYEPAPIRQLDFGGEIHYRIQGEHHNWNPDTIYKLQHATRNNDPKTFAEFSQLVNDESRRRSNLRGLLEFKFQPEAISLDEVEPAKEIVKRFTTGAMSFGSISKEAHETLAIAMNRLGAKSNTGEGGEDPERFAPLPNGDSRNSYIKQVASARFGVTSHYLVNAKELQIKMAQGAKPGEGGQLPGHKVDENIARLRYSTPGVQLISPPPHHDIYSIEDLAQLIFDLKNANSEAAVSVKLVSEVGVGTVAAGVAKAHADKVLISGDSGGTGASPLSSIKYAGVPWELGLAETHQTLVLNDLRGRIRVETDGQMKTGRDVAIAALLGAEEYGFATAPLIIEGCIMMRKCHLNTCPVGIATQDPVLRKKFTGQPEHVVNFFFFIAEELRQIMAKLGFRTINEMVGRVDKLKIHKAVEHWKAKGLDLTPLLKMPEVGPEVSRYCVQKQDHGIAEILDRKLIEQCRPAIDRGEKVTLELPIRNLNRTVGTMLSSQIAKKYGLDGLPADTITIKFNGSAGQSFGAFLSRGITLVLEGESNDYIGKGLSGGKIIVFPPKNAIYTPEETILVGNTSLYGGTQGEAYFYGMAGERFAVRNSGVRAVVEGTGDHGCEYMTGGVVAVLGRTGRNFAAGMSGGVAFVLNELDKFQSRCNLGMVELEQVTSDDDKKLLHDMITSHFMYTGSRNAKRILDGWDAILPKFVKVMPIDYKRVLAERKAAAAKVAK</sequence>
<dbReference type="MEROPS" id="C44.003"/>
<comment type="similarity">
    <text evidence="4">Belongs to the glutamate synthase family.</text>
</comment>
<evidence type="ECO:0000256" key="2">
    <source>
        <dbReference type="ARBA" id="ARBA00001927"/>
    </source>
</evidence>
<keyword evidence="6" id="KW-0028">Amino-acid biosynthesis</keyword>
<dbReference type="eggNOG" id="COG0070">
    <property type="taxonomic scope" value="Bacteria"/>
</dbReference>